<dbReference type="InterPro" id="IPR036737">
    <property type="entry name" value="OmpA-like_sf"/>
</dbReference>
<dbReference type="InterPro" id="IPR045619">
    <property type="entry name" value="DUF6443"/>
</dbReference>
<dbReference type="Gene3D" id="3.30.1330.60">
    <property type="entry name" value="OmpA-like domain"/>
    <property type="match status" value="1"/>
</dbReference>
<protein>
    <submittedName>
        <fullName evidence="2">RHS repeat-associated core domain-containing protein</fullName>
    </submittedName>
</protein>
<dbReference type="Proteomes" id="UP000184108">
    <property type="component" value="Unassembled WGS sequence"/>
</dbReference>
<gene>
    <name evidence="2" type="ORF">SAMN02787073_2712</name>
</gene>
<dbReference type="PANTHER" id="PTHR32305">
    <property type="match status" value="1"/>
</dbReference>
<evidence type="ECO:0000259" key="1">
    <source>
        <dbReference type="Pfam" id="PF20041"/>
    </source>
</evidence>
<dbReference type="RefSeq" id="WP_073174110.1">
    <property type="nucleotide sequence ID" value="NZ_FQVE01000003.1"/>
</dbReference>
<dbReference type="EMBL" id="FQVE01000003">
    <property type="protein sequence ID" value="SHF70314.1"/>
    <property type="molecule type" value="Genomic_DNA"/>
</dbReference>
<accession>A0A1M5DTU8</accession>
<dbReference type="AlphaFoldDB" id="A0A1M5DTU8"/>
<reference evidence="3" key="1">
    <citation type="submission" date="2016-11" db="EMBL/GenBank/DDBJ databases">
        <authorList>
            <person name="Varghese N."/>
            <person name="Submissions S."/>
        </authorList>
    </citation>
    <scope>NUCLEOTIDE SEQUENCE [LARGE SCALE GENOMIC DNA]</scope>
    <source>
        <strain evidence="3">YR203</strain>
    </source>
</reference>
<dbReference type="InterPro" id="IPR022385">
    <property type="entry name" value="Rhs_assc_core"/>
</dbReference>
<dbReference type="InterPro" id="IPR050708">
    <property type="entry name" value="T6SS_VgrG/RHS"/>
</dbReference>
<organism evidence="2 3">
    <name type="scientific">Chryseobacterium vrystaatense</name>
    <dbReference type="NCBI Taxonomy" id="307480"/>
    <lineage>
        <taxon>Bacteria</taxon>
        <taxon>Pseudomonadati</taxon>
        <taxon>Bacteroidota</taxon>
        <taxon>Flavobacteriia</taxon>
        <taxon>Flavobacteriales</taxon>
        <taxon>Weeksellaceae</taxon>
        <taxon>Chryseobacterium group</taxon>
        <taxon>Chryseobacterium</taxon>
    </lineage>
</organism>
<evidence type="ECO:0000313" key="2">
    <source>
        <dbReference type="EMBL" id="SHF70314.1"/>
    </source>
</evidence>
<dbReference type="NCBIfam" id="TIGR03696">
    <property type="entry name" value="Rhs_assc_core"/>
    <property type="match status" value="1"/>
</dbReference>
<dbReference type="Pfam" id="PF20041">
    <property type="entry name" value="DUF6443"/>
    <property type="match status" value="1"/>
</dbReference>
<dbReference type="SUPFAM" id="SSF103088">
    <property type="entry name" value="OmpA-like"/>
    <property type="match status" value="1"/>
</dbReference>
<dbReference type="PANTHER" id="PTHR32305:SF15">
    <property type="entry name" value="PROTEIN RHSA-RELATED"/>
    <property type="match status" value="1"/>
</dbReference>
<dbReference type="Gene3D" id="2.180.10.10">
    <property type="entry name" value="RHS repeat-associated core"/>
    <property type="match status" value="1"/>
</dbReference>
<feature type="domain" description="DUF6443" evidence="1">
    <location>
        <begin position="36"/>
        <end position="156"/>
    </location>
</feature>
<name>A0A1M5DTU8_9FLAO</name>
<evidence type="ECO:0000313" key="3">
    <source>
        <dbReference type="Proteomes" id="UP000184108"/>
    </source>
</evidence>
<proteinExistence type="predicted"/>
<sequence length="1151" mass="130930">MKKIVIPIYILFATETYFAQANQASNTENYIYTKTYLDDSSAPNPKITETVQYFDGLGRPKQIVNIKSSPLGRDLVNHTEYDNLGNQAKDYLPVPQATTNNGAIYTNPLANAGNIDVYTSEKIYSEKKFEKSPLSRISEQIQVGNTWETKPVKFEYGTNIDGEVRNYVATFNYSTFQSDISLSGSYGAKQLHKRVIIDEDNNKTIEFKNGLNQTLLIRKVISQTQNADTYYVYDDYNQLAYVIPPLAVSSPTIDTALKDHLFYQFNYDEAGRLVEKKSPGKDWEFIVYDKQDRVVAIQDGNLRTKGQWQYTKYDQFSRVIMTGICNAMGTTRQQEQIYANSKGMNSEERKDNMVINYSGMDVYYSVTNAYPQVDKVYNFLSVNYYDTYPNGSPSISGQILGQDILPYGTKNTKGFLLATYIKNTDANDFGWTRNYTYYDTLGRTVSKHSINYLGGYTKSENELSFAGVIKKLVTKHKRLVSDTERVITENFTYDTQDRLLTHTHKVNNNQEEVLAQNEYNELSQLKNKKVGGTIGNAIEIVDYKYNIRGWLTKINDPQNLNGKLFAYAIKYNNPENVNVSGKYNGGISEIDWKTSYNTNLRRYSYTYDGLDRLTNGVYKEVNVTVPSNDNYNEAITYDLNGNIKTLKRYIKPTVGITPELIDDLIYNYENNNLSNKINKITLPPGVANNQYGYNALENIFSYDTNGNMSSHLDRYQDVITYNHFNLPTYIHAASGHEVSRFTYRSDGLKVRMVEELPLFLKYKKITDYLDGFQYETVSDPFTPETLTLKFIPTSEGYYNFEKNKYIYNYTDHLGNIRVRYSRNSNGAVEFLGERNYYPLGLDHAYADSFIGDSNPSEILTSYNYAFNGKELTPLPGMYDFGGRFYNPTLGRFVSQDPMQVFDMWQSSYAYANNNPISYPDEYGMGIINVVESLVDRVSNFFVKLFSNDCGCGNNPESFGDAFRRPDFNFSLFRGSGHSSPVPPSANGNYIPNLNPVATNPVPVMMPNINMANMTQPNISGTPTPFVGSNVSYSPLPTNVQFNRDIDFNPSTTKIFNKALAEKTLYDLITTLQEHAELRVVVSGNTNFENITDKDPVVMDGKSGTISQLQLGRANAIKKLLIQKGIDPKRIIIKRGKNRGAISTTFELKEKR</sequence>